<proteinExistence type="predicted"/>
<comment type="caution">
    <text evidence="1">The sequence shown here is derived from an EMBL/GenBank/DDBJ whole genome shotgun (WGS) entry which is preliminary data.</text>
</comment>
<feature type="non-terminal residue" evidence="1">
    <location>
        <position position="1"/>
    </location>
</feature>
<dbReference type="AlphaFoldDB" id="X1PKG9"/>
<protein>
    <submittedName>
        <fullName evidence="1">Uncharacterized protein</fullName>
    </submittedName>
</protein>
<organism evidence="1">
    <name type="scientific">marine sediment metagenome</name>
    <dbReference type="NCBI Taxonomy" id="412755"/>
    <lineage>
        <taxon>unclassified sequences</taxon>
        <taxon>metagenomes</taxon>
        <taxon>ecological metagenomes</taxon>
    </lineage>
</organism>
<dbReference type="EMBL" id="BARV01019509">
    <property type="protein sequence ID" value="GAI31379.1"/>
    <property type="molecule type" value="Genomic_DNA"/>
</dbReference>
<evidence type="ECO:0000313" key="1">
    <source>
        <dbReference type="EMBL" id="GAI31379.1"/>
    </source>
</evidence>
<gene>
    <name evidence="1" type="ORF">S06H3_32778</name>
</gene>
<reference evidence="1" key="1">
    <citation type="journal article" date="2014" name="Front. Microbiol.">
        <title>High frequency of phylogenetically diverse reductive dehalogenase-homologous genes in deep subseafloor sedimentary metagenomes.</title>
        <authorList>
            <person name="Kawai M."/>
            <person name="Futagami T."/>
            <person name="Toyoda A."/>
            <person name="Takaki Y."/>
            <person name="Nishi S."/>
            <person name="Hori S."/>
            <person name="Arai W."/>
            <person name="Tsubouchi T."/>
            <person name="Morono Y."/>
            <person name="Uchiyama I."/>
            <person name="Ito T."/>
            <person name="Fujiyama A."/>
            <person name="Inagaki F."/>
            <person name="Takami H."/>
        </authorList>
    </citation>
    <scope>NUCLEOTIDE SEQUENCE</scope>
    <source>
        <strain evidence="1">Expedition CK06-06</strain>
    </source>
</reference>
<sequence length="32" mass="3783">DLFAKKVPTRIDIRQNLIKPRLRLFEKNGNMG</sequence>
<accession>X1PKG9</accession>
<name>X1PKG9_9ZZZZ</name>